<dbReference type="AlphaFoldDB" id="A0ABD1HRM8"/>
<evidence type="ECO:0000313" key="3">
    <source>
        <dbReference type="Proteomes" id="UP001567538"/>
    </source>
</evidence>
<accession>A0ABD1HRM8</accession>
<reference evidence="2 3" key="1">
    <citation type="submission" date="2024-06" db="EMBL/GenBank/DDBJ databases">
        <title>A chromosome level genome sequence of Diviner's sage (Salvia divinorum).</title>
        <authorList>
            <person name="Ford S.A."/>
            <person name="Ro D.-K."/>
            <person name="Ness R.W."/>
            <person name="Phillips M.A."/>
        </authorList>
    </citation>
    <scope>NUCLEOTIDE SEQUENCE [LARGE SCALE GENOMIC DNA]</scope>
    <source>
        <strain evidence="2">SAF-2024a</strain>
        <tissue evidence="2">Leaf</tissue>
    </source>
</reference>
<gene>
    <name evidence="2" type="ORF">AAHA92_09267</name>
</gene>
<evidence type="ECO:0000256" key="1">
    <source>
        <dbReference type="SAM" id="MobiDB-lite"/>
    </source>
</evidence>
<keyword evidence="3" id="KW-1185">Reference proteome</keyword>
<proteinExistence type="predicted"/>
<comment type="caution">
    <text evidence="2">The sequence shown here is derived from an EMBL/GenBank/DDBJ whole genome shotgun (WGS) entry which is preliminary data.</text>
</comment>
<evidence type="ECO:0000313" key="2">
    <source>
        <dbReference type="EMBL" id="KAL1558852.1"/>
    </source>
</evidence>
<protein>
    <submittedName>
        <fullName evidence="2">Uncharacterized protein</fullName>
    </submittedName>
</protein>
<feature type="compositionally biased region" description="Low complexity" evidence="1">
    <location>
        <begin position="246"/>
        <end position="255"/>
    </location>
</feature>
<name>A0ABD1HRM8_SALDI</name>
<dbReference type="Proteomes" id="UP001567538">
    <property type="component" value="Unassembled WGS sequence"/>
</dbReference>
<sequence>MVDNILDFGCGARKMEMRCAEKSAMHAERYYLKCPADGKHRGSFKWFLLTAAQEIEINTCVLFFEVDLTDRIEVLRVHYRTFKEVLGHCGAYLDMPSKCVITNDALWEKIFKKNSFTGAYYYHDEPQHSKLACLFGMDDVKVEGEKEVIVISYNTEKLPTDDPSCYEVGEGNEEVISLAVFLPLIICHKLFNEETEPTDREPIMEMNIYFIDVGPDGQLRTRLEMGRAFPKPPIVKQEQDGHSTRSPHASSCSSNSPIGWWPHLSK</sequence>
<feature type="region of interest" description="Disordered" evidence="1">
    <location>
        <begin position="231"/>
        <end position="255"/>
    </location>
</feature>
<dbReference type="EMBL" id="JBEAFC010000004">
    <property type="protein sequence ID" value="KAL1558852.1"/>
    <property type="molecule type" value="Genomic_DNA"/>
</dbReference>
<organism evidence="2 3">
    <name type="scientific">Salvia divinorum</name>
    <name type="common">Maria pastora</name>
    <name type="synonym">Diviner's sage</name>
    <dbReference type="NCBI Taxonomy" id="28513"/>
    <lineage>
        <taxon>Eukaryota</taxon>
        <taxon>Viridiplantae</taxon>
        <taxon>Streptophyta</taxon>
        <taxon>Embryophyta</taxon>
        <taxon>Tracheophyta</taxon>
        <taxon>Spermatophyta</taxon>
        <taxon>Magnoliopsida</taxon>
        <taxon>eudicotyledons</taxon>
        <taxon>Gunneridae</taxon>
        <taxon>Pentapetalae</taxon>
        <taxon>asterids</taxon>
        <taxon>lamiids</taxon>
        <taxon>Lamiales</taxon>
        <taxon>Lamiaceae</taxon>
        <taxon>Nepetoideae</taxon>
        <taxon>Mentheae</taxon>
        <taxon>Salviinae</taxon>
        <taxon>Salvia</taxon>
        <taxon>Salvia subgen. Calosphace</taxon>
    </lineage>
</organism>